<dbReference type="PANTHER" id="PTHR30349:SF41">
    <property type="entry name" value="INTEGRASE_RECOMBINASE PROTEIN MJ0367-RELATED"/>
    <property type="match status" value="1"/>
</dbReference>
<evidence type="ECO:0000256" key="1">
    <source>
        <dbReference type="ARBA" id="ARBA00022908"/>
    </source>
</evidence>
<protein>
    <submittedName>
        <fullName evidence="5">Tyrosine recombinase XerC</fullName>
    </submittedName>
</protein>
<keyword evidence="1" id="KW-0229">DNA integration</keyword>
<dbReference type="Proteomes" id="UP000198902">
    <property type="component" value="Unassembled WGS sequence"/>
</dbReference>
<dbReference type="GO" id="GO:0006310">
    <property type="term" value="P:DNA recombination"/>
    <property type="evidence" value="ECO:0007669"/>
    <property type="project" value="UniProtKB-KW"/>
</dbReference>
<evidence type="ECO:0000259" key="4">
    <source>
        <dbReference type="PROSITE" id="PS51898"/>
    </source>
</evidence>
<dbReference type="PANTHER" id="PTHR30349">
    <property type="entry name" value="PHAGE INTEGRASE-RELATED"/>
    <property type="match status" value="1"/>
</dbReference>
<proteinExistence type="predicted"/>
<keyword evidence="3" id="KW-0233">DNA recombination</keyword>
<dbReference type="GO" id="GO:0015074">
    <property type="term" value="P:DNA integration"/>
    <property type="evidence" value="ECO:0007669"/>
    <property type="project" value="UniProtKB-KW"/>
</dbReference>
<evidence type="ECO:0000256" key="3">
    <source>
        <dbReference type="ARBA" id="ARBA00023172"/>
    </source>
</evidence>
<dbReference type="EMBL" id="CSTE01000002">
    <property type="protein sequence ID" value="CQR49831.1"/>
    <property type="molecule type" value="Genomic_DNA"/>
</dbReference>
<dbReference type="SUPFAM" id="SSF56349">
    <property type="entry name" value="DNA breaking-rejoining enzymes"/>
    <property type="match status" value="1"/>
</dbReference>
<organism evidence="5 6">
    <name type="scientific">Haloferax massiliensis</name>
    <dbReference type="NCBI Taxonomy" id="1476858"/>
    <lineage>
        <taxon>Archaea</taxon>
        <taxon>Methanobacteriati</taxon>
        <taxon>Methanobacteriota</taxon>
        <taxon>Stenosarchaea group</taxon>
        <taxon>Halobacteria</taxon>
        <taxon>Halobacteriales</taxon>
        <taxon>Haloferacaceae</taxon>
        <taxon>Haloferax</taxon>
    </lineage>
</organism>
<dbReference type="GO" id="GO:0003677">
    <property type="term" value="F:DNA binding"/>
    <property type="evidence" value="ECO:0007669"/>
    <property type="project" value="UniProtKB-KW"/>
</dbReference>
<dbReference type="InterPro" id="IPR011010">
    <property type="entry name" value="DNA_brk_join_enz"/>
</dbReference>
<evidence type="ECO:0000313" key="6">
    <source>
        <dbReference type="Proteomes" id="UP000198902"/>
    </source>
</evidence>
<dbReference type="RefSeq" id="WP_089777674.1">
    <property type="nucleotide sequence ID" value="NZ_CABLRR010000002.1"/>
</dbReference>
<sequence>MEDLPITLSRCNVFTNGELDTERPIPVVPKSHDGVLNEKQLVDYKDRRVRFLSWLLKVGKHPEKAEGYSPYTVYSTAYRTARFDLWLWEQKNEYTYPPQSDDAAAYMDWLAFSDQSQVMKGKAQEGLQHLSKWLHHEYGYDEWEFEYTFDGSGGNHQPQDFLTREERRAIRQAALNEGNIPAYDSLTAEERNGWKLYISNALGKPYDEVTREDWNEVNGWEITSLVWTSLDAGLRPNEVRNARTEWVDTRNGVLRIPKDESSKNEGNWTVSLTERTATALSRWLDEREQYKRYEDTDTLWLTSHGNPHGSSSLRRLLHRLCDQAGIETANRKMSWYTIRHSVGTYMTKERDLAAAKAQLRHKNPMTTMKYDQVPVEDRRNALDRMG</sequence>
<evidence type="ECO:0000256" key="2">
    <source>
        <dbReference type="ARBA" id="ARBA00023125"/>
    </source>
</evidence>
<accession>A0A0D6JPM4</accession>
<dbReference type="InterPro" id="IPR013762">
    <property type="entry name" value="Integrase-like_cat_sf"/>
</dbReference>
<dbReference type="Gene3D" id="1.10.443.10">
    <property type="entry name" value="Intergrase catalytic core"/>
    <property type="match status" value="1"/>
</dbReference>
<reference evidence="6" key="1">
    <citation type="submission" date="2015-03" db="EMBL/GenBank/DDBJ databases">
        <authorList>
            <person name="Urmite Genomes"/>
        </authorList>
    </citation>
    <scope>NUCLEOTIDE SEQUENCE [LARGE SCALE GENOMIC DNA]</scope>
    <source>
        <strain evidence="6">Arc-Hr</strain>
    </source>
</reference>
<dbReference type="AlphaFoldDB" id="A0A0D6JPM4"/>
<dbReference type="PROSITE" id="PS51898">
    <property type="entry name" value="TYR_RECOMBINASE"/>
    <property type="match status" value="1"/>
</dbReference>
<dbReference type="Pfam" id="PF00589">
    <property type="entry name" value="Phage_integrase"/>
    <property type="match status" value="1"/>
</dbReference>
<dbReference type="CDD" id="cd00397">
    <property type="entry name" value="DNA_BRE_C"/>
    <property type="match status" value="1"/>
</dbReference>
<name>A0A0D6JPM4_9EURY</name>
<dbReference type="OrthoDB" id="330648at2157"/>
<feature type="domain" description="Tyr recombinase" evidence="4">
    <location>
        <begin position="204"/>
        <end position="383"/>
    </location>
</feature>
<dbReference type="InterPro" id="IPR050090">
    <property type="entry name" value="Tyrosine_recombinase_XerCD"/>
</dbReference>
<evidence type="ECO:0000313" key="5">
    <source>
        <dbReference type="EMBL" id="CQR49831.1"/>
    </source>
</evidence>
<dbReference type="InterPro" id="IPR002104">
    <property type="entry name" value="Integrase_catalytic"/>
</dbReference>
<gene>
    <name evidence="5" type="primary">xerC_8</name>
    <name evidence="5" type="ORF">BN996_01307</name>
</gene>
<keyword evidence="2" id="KW-0238">DNA-binding</keyword>
<keyword evidence="6" id="KW-1185">Reference proteome</keyword>